<dbReference type="InterPro" id="IPR005260">
    <property type="entry name" value="Asp_kin_monofn"/>
</dbReference>
<dbReference type="UniPathway" id="UPA00050">
    <property type="reaction ID" value="UER00461"/>
</dbReference>
<evidence type="ECO:0000256" key="8">
    <source>
        <dbReference type="PIRSR" id="PIRSR000726-1"/>
    </source>
</evidence>
<evidence type="ECO:0000256" key="2">
    <source>
        <dbReference type="ARBA" id="ARBA00010122"/>
    </source>
</evidence>
<dbReference type="PIRSF" id="PIRSF000726">
    <property type="entry name" value="Asp_kin"/>
    <property type="match status" value="1"/>
</dbReference>
<evidence type="ECO:0000256" key="1">
    <source>
        <dbReference type="ARBA" id="ARBA00004766"/>
    </source>
</evidence>
<comment type="pathway">
    <text evidence="10">Amino-acid biosynthesis; L-threonine biosynthesis; L-threonine from L-aspartate: step 1/5.</text>
</comment>
<dbReference type="GO" id="GO:0005829">
    <property type="term" value="C:cytosol"/>
    <property type="evidence" value="ECO:0007669"/>
    <property type="project" value="TreeGrafter"/>
</dbReference>
<proteinExistence type="inferred from homology"/>
<dbReference type="InterPro" id="IPR045865">
    <property type="entry name" value="ACT-like_dom_sf"/>
</dbReference>
<dbReference type="EMBL" id="CP001472">
    <property type="protein sequence ID" value="ACO33167.1"/>
    <property type="molecule type" value="Genomic_DNA"/>
</dbReference>
<dbReference type="Gene3D" id="3.40.1160.10">
    <property type="entry name" value="Acetylglutamate kinase-like"/>
    <property type="match status" value="1"/>
</dbReference>
<feature type="domain" description="Aspartokinase ACT" evidence="12">
    <location>
        <begin position="394"/>
        <end position="452"/>
    </location>
</feature>
<evidence type="ECO:0000256" key="4">
    <source>
        <dbReference type="ARBA" id="ARBA00022741"/>
    </source>
</evidence>
<feature type="binding site" evidence="8">
    <location>
        <position position="48"/>
    </location>
    <ligand>
        <name>substrate</name>
    </ligand>
</feature>
<dbReference type="UniPathway" id="UPA00034">
    <property type="reaction ID" value="UER00015"/>
</dbReference>
<dbReference type="InterPro" id="IPR036393">
    <property type="entry name" value="AceGlu_kinase-like_sf"/>
</dbReference>
<keyword evidence="4 8" id="KW-0547">Nucleotide-binding</keyword>
<dbReference type="OrthoDB" id="9799110at2"/>
<dbReference type="InterPro" id="IPR001048">
    <property type="entry name" value="Asp/Glu/Uridylate_kinase"/>
</dbReference>
<dbReference type="SUPFAM" id="SSF53633">
    <property type="entry name" value="Carbamate kinase-like"/>
    <property type="match status" value="1"/>
</dbReference>
<dbReference type="Proteomes" id="UP000002207">
    <property type="component" value="Chromosome"/>
</dbReference>
<dbReference type="GO" id="GO:0009088">
    <property type="term" value="P:threonine biosynthetic process"/>
    <property type="evidence" value="ECO:0007669"/>
    <property type="project" value="UniProtKB-UniPathway"/>
</dbReference>
<feature type="binding site" evidence="8">
    <location>
        <position position="244"/>
    </location>
    <ligand>
        <name>ATP</name>
        <dbReference type="ChEBI" id="CHEBI:30616"/>
    </ligand>
</feature>
<organism evidence="13 14">
    <name type="scientific">Acidobacterium capsulatum (strain ATCC 51196 / DSM 11244 / BCRC 80197 / JCM 7670 / NBRC 15755 / NCIMB 13165 / 161)</name>
    <dbReference type="NCBI Taxonomy" id="240015"/>
    <lineage>
        <taxon>Bacteria</taxon>
        <taxon>Pseudomonadati</taxon>
        <taxon>Acidobacteriota</taxon>
        <taxon>Terriglobia</taxon>
        <taxon>Terriglobales</taxon>
        <taxon>Acidobacteriaceae</taxon>
        <taxon>Acidobacterium</taxon>
    </lineage>
</organism>
<dbReference type="EC" id="2.7.2.4" evidence="9"/>
<feature type="binding site" evidence="8">
    <location>
        <begin position="269"/>
        <end position="270"/>
    </location>
    <ligand>
        <name>ATP</name>
        <dbReference type="ChEBI" id="CHEBI:30616"/>
    </ligand>
</feature>
<dbReference type="AlphaFoldDB" id="C1F655"/>
<dbReference type="GO" id="GO:0005524">
    <property type="term" value="F:ATP binding"/>
    <property type="evidence" value="ECO:0007669"/>
    <property type="project" value="UniProtKB-KW"/>
</dbReference>
<dbReference type="HOGENOM" id="CLU_009116_6_0_0"/>
<dbReference type="PANTHER" id="PTHR21499">
    <property type="entry name" value="ASPARTATE KINASE"/>
    <property type="match status" value="1"/>
</dbReference>
<protein>
    <recommendedName>
        <fullName evidence="9">Aspartokinase</fullName>
        <ecNumber evidence="9">2.7.2.4</ecNumber>
    </recommendedName>
</protein>
<evidence type="ECO:0000313" key="14">
    <source>
        <dbReference type="Proteomes" id="UP000002207"/>
    </source>
</evidence>
<dbReference type="InterPro" id="IPR054352">
    <property type="entry name" value="ACT_Aspartokinase"/>
</dbReference>
<evidence type="ECO:0000256" key="5">
    <source>
        <dbReference type="ARBA" id="ARBA00022777"/>
    </source>
</evidence>
<dbReference type="InterPro" id="IPR018042">
    <property type="entry name" value="Aspartate_kinase_CS"/>
</dbReference>
<comment type="pathway">
    <text evidence="10">Amino-acid biosynthesis; L-methionine biosynthesis via de novo pathway; L-homoserine from L-aspartate: step 1/3.</text>
</comment>
<feature type="domain" description="Aspartate/glutamate/uridylate kinase" evidence="11">
    <location>
        <begin position="4"/>
        <end position="290"/>
    </location>
</feature>
<dbReference type="PANTHER" id="PTHR21499:SF59">
    <property type="entry name" value="ASPARTOKINASE"/>
    <property type="match status" value="1"/>
</dbReference>
<feature type="binding site" evidence="8">
    <location>
        <begin position="233"/>
        <end position="234"/>
    </location>
    <ligand>
        <name>ATP</name>
        <dbReference type="ChEBI" id="CHEBI:30616"/>
    </ligand>
</feature>
<dbReference type="Gene3D" id="3.30.70.260">
    <property type="match status" value="2"/>
</dbReference>
<keyword evidence="10" id="KW-0028">Amino-acid biosynthesis</keyword>
<keyword evidence="6 8" id="KW-0067">ATP-binding</keyword>
<gene>
    <name evidence="13" type="ordered locus">ACP_1464</name>
</gene>
<evidence type="ECO:0000256" key="6">
    <source>
        <dbReference type="ARBA" id="ARBA00022840"/>
    </source>
</evidence>
<dbReference type="PROSITE" id="PS00324">
    <property type="entry name" value="ASPARTOKINASE"/>
    <property type="match status" value="1"/>
</dbReference>
<dbReference type="InParanoid" id="C1F655"/>
<dbReference type="GO" id="GO:0004072">
    <property type="term" value="F:aspartate kinase activity"/>
    <property type="evidence" value="ECO:0007669"/>
    <property type="project" value="UniProtKB-EC"/>
</dbReference>
<evidence type="ECO:0000259" key="12">
    <source>
        <dbReference type="Pfam" id="PF22468"/>
    </source>
</evidence>
<dbReference type="RefSeq" id="WP_015896597.1">
    <property type="nucleotide sequence ID" value="NC_012483.1"/>
</dbReference>
<accession>C1F655</accession>
<comment type="catalytic activity">
    <reaction evidence="7 9">
        <text>L-aspartate + ATP = 4-phospho-L-aspartate + ADP</text>
        <dbReference type="Rhea" id="RHEA:23776"/>
        <dbReference type="ChEBI" id="CHEBI:29991"/>
        <dbReference type="ChEBI" id="CHEBI:30616"/>
        <dbReference type="ChEBI" id="CHEBI:57535"/>
        <dbReference type="ChEBI" id="CHEBI:456216"/>
        <dbReference type="EC" id="2.7.2.4"/>
    </reaction>
</comment>
<dbReference type="FunCoup" id="C1F655">
    <property type="interactions" value="374"/>
</dbReference>
<dbReference type="CDD" id="cd04892">
    <property type="entry name" value="ACT_AK-like_2"/>
    <property type="match status" value="1"/>
</dbReference>
<dbReference type="InterPro" id="IPR001341">
    <property type="entry name" value="Asp_kinase"/>
</dbReference>
<dbReference type="STRING" id="240015.ACP_1464"/>
<dbReference type="Pfam" id="PF00696">
    <property type="entry name" value="AA_kinase"/>
    <property type="match status" value="1"/>
</dbReference>
<dbReference type="CDD" id="cd04243">
    <property type="entry name" value="AAK_AK-HSDH-like"/>
    <property type="match status" value="1"/>
</dbReference>
<dbReference type="NCBIfam" id="NF006570">
    <property type="entry name" value="PRK09084.1"/>
    <property type="match status" value="1"/>
</dbReference>
<dbReference type="Pfam" id="PF22468">
    <property type="entry name" value="ACT_9"/>
    <property type="match status" value="1"/>
</dbReference>
<evidence type="ECO:0000256" key="9">
    <source>
        <dbReference type="RuleBase" id="RU003448"/>
    </source>
</evidence>
<evidence type="ECO:0000313" key="13">
    <source>
        <dbReference type="EMBL" id="ACO33167.1"/>
    </source>
</evidence>
<evidence type="ECO:0000256" key="10">
    <source>
        <dbReference type="RuleBase" id="RU004249"/>
    </source>
</evidence>
<comment type="similarity">
    <text evidence="2 9">Belongs to the aspartokinase family.</text>
</comment>
<dbReference type="UniPathway" id="UPA00051">
    <property type="reaction ID" value="UER00462"/>
</dbReference>
<feature type="binding site" evidence="8">
    <location>
        <position position="130"/>
    </location>
    <ligand>
        <name>substrate</name>
    </ligand>
</feature>
<dbReference type="FunFam" id="3.30.2130.10:FF:000001">
    <property type="entry name" value="Bifunctional aspartokinase/homoserine dehydrogenase"/>
    <property type="match status" value="1"/>
</dbReference>
<name>C1F655_ACIC5</name>
<dbReference type="KEGG" id="aca:ACP_1464"/>
<keyword evidence="3 9" id="KW-0808">Transferase</keyword>
<keyword evidence="14" id="KW-1185">Reference proteome</keyword>
<reference evidence="13 14" key="1">
    <citation type="journal article" date="2009" name="Appl. Environ. Microbiol.">
        <title>Three genomes from the phylum Acidobacteria provide insight into the lifestyles of these microorganisms in soils.</title>
        <authorList>
            <person name="Ward N.L."/>
            <person name="Challacombe J.F."/>
            <person name="Janssen P.H."/>
            <person name="Henrissat B."/>
            <person name="Coutinho P.M."/>
            <person name="Wu M."/>
            <person name="Xie G."/>
            <person name="Haft D.H."/>
            <person name="Sait M."/>
            <person name="Badger J."/>
            <person name="Barabote R.D."/>
            <person name="Bradley B."/>
            <person name="Brettin T.S."/>
            <person name="Brinkac L.M."/>
            <person name="Bruce D."/>
            <person name="Creasy T."/>
            <person name="Daugherty S.C."/>
            <person name="Davidsen T.M."/>
            <person name="DeBoy R.T."/>
            <person name="Detter J.C."/>
            <person name="Dodson R.J."/>
            <person name="Durkin A.S."/>
            <person name="Ganapathy A."/>
            <person name="Gwinn-Giglio M."/>
            <person name="Han C.S."/>
            <person name="Khouri H."/>
            <person name="Kiss H."/>
            <person name="Kothari S.P."/>
            <person name="Madupu R."/>
            <person name="Nelson K.E."/>
            <person name="Nelson W.C."/>
            <person name="Paulsen I."/>
            <person name="Penn K."/>
            <person name="Ren Q."/>
            <person name="Rosovitz M.J."/>
            <person name="Selengut J.D."/>
            <person name="Shrivastava S."/>
            <person name="Sullivan S.A."/>
            <person name="Tapia R."/>
            <person name="Thompson L.S."/>
            <person name="Watkins K.L."/>
            <person name="Yang Q."/>
            <person name="Yu C."/>
            <person name="Zafar N."/>
            <person name="Zhou L."/>
            <person name="Kuske C.R."/>
        </authorList>
    </citation>
    <scope>NUCLEOTIDE SEQUENCE [LARGE SCALE GENOMIC DNA]</scope>
    <source>
        <strain evidence="14">ATCC 51196 / DSM 11244 / BCRC 80197 / JCM 7670 / NBRC 15755 / NCIMB 13165 / 161</strain>
    </source>
</reference>
<evidence type="ECO:0000256" key="7">
    <source>
        <dbReference type="ARBA" id="ARBA00047872"/>
    </source>
</evidence>
<comment type="pathway">
    <text evidence="1 10">Amino-acid biosynthesis; L-lysine biosynthesis via DAP pathway; (S)-tetrahydrodipicolinate from L-aspartate: step 1/4.</text>
</comment>
<sequence>MKPLVVMKFGGTSVEDAVAIDRTAGIVRGRVERGLQPIVVVSAMAKVTDQLIAAAQAAARGDRNGALAITARLRNRHLETAGKLVPAEAIGEVEGWMETEFAALDEILRGLSAVGELTPRIHDMVVSYGERISSRMIAAGFAHRGLSSAHVDARRCIITDAQHGRGIPQDALIEERLREHVLPHAQEGRVVVMGGFIGSTVEGVTTTLGRGGSDFTAALVGGGLEAESIEIWTDVNGIMTTDPRMCPDALRVKTISFEEAAELAYFGAKVLHPATILPAVKKNIPVLVLNSRNPQNEGTRITAVAPHCRSPFKSIAVKKKLTIIDVVASRMLMSHGYLKAIFDIFDKHKCAVDMVSTSEVSVSLTVDSNEKLPEIAADLSKLADVKYEGKKALVCLVGENVRGHNGIAGRVFTAVKDVNLRMISQGASEINMSFMIEEDDVEEAVRALHAEFFADADPEIFDLDTVSKTQA</sequence>
<evidence type="ECO:0000259" key="11">
    <source>
        <dbReference type="Pfam" id="PF00696"/>
    </source>
</evidence>
<dbReference type="SUPFAM" id="SSF55021">
    <property type="entry name" value="ACT-like"/>
    <property type="match status" value="2"/>
</dbReference>
<dbReference type="GO" id="GO:0009089">
    <property type="term" value="P:lysine biosynthetic process via diaminopimelate"/>
    <property type="evidence" value="ECO:0007669"/>
    <property type="project" value="UniProtKB-UniPathway"/>
</dbReference>
<dbReference type="GO" id="GO:0009090">
    <property type="term" value="P:homoserine biosynthetic process"/>
    <property type="evidence" value="ECO:0007669"/>
    <property type="project" value="TreeGrafter"/>
</dbReference>
<dbReference type="NCBIfam" id="TIGR00657">
    <property type="entry name" value="asp_kinases"/>
    <property type="match status" value="1"/>
</dbReference>
<feature type="binding site" evidence="8">
    <location>
        <begin position="8"/>
        <end position="11"/>
    </location>
    <ligand>
        <name>ATP</name>
        <dbReference type="ChEBI" id="CHEBI:30616"/>
    </ligand>
</feature>
<keyword evidence="5 9" id="KW-0418">Kinase</keyword>
<evidence type="ECO:0000256" key="3">
    <source>
        <dbReference type="ARBA" id="ARBA00022679"/>
    </source>
</evidence>
<dbReference type="eggNOG" id="COG0527">
    <property type="taxonomic scope" value="Bacteria"/>
</dbReference>